<dbReference type="GO" id="GO:0006508">
    <property type="term" value="P:proteolysis"/>
    <property type="evidence" value="ECO:0007669"/>
    <property type="project" value="UniProtKB-KW"/>
</dbReference>
<protein>
    <recommendedName>
        <fullName evidence="9">Reverse transcriptase domain-containing protein</fullName>
    </recommendedName>
</protein>
<keyword evidence="8" id="KW-0511">Multifunctional enzyme</keyword>
<keyword evidence="6" id="KW-0378">Hydrolase</keyword>
<dbReference type="PROSITE" id="PS50878">
    <property type="entry name" value="RT_POL"/>
    <property type="match status" value="1"/>
</dbReference>
<dbReference type="FunFam" id="3.10.10.10:FF:000007">
    <property type="entry name" value="Retrovirus-related Pol polyprotein from transposon 17.6-like Protein"/>
    <property type="match status" value="1"/>
</dbReference>
<evidence type="ECO:0000256" key="8">
    <source>
        <dbReference type="ARBA" id="ARBA00023268"/>
    </source>
</evidence>
<proteinExistence type="predicted"/>
<evidence type="ECO:0000256" key="4">
    <source>
        <dbReference type="ARBA" id="ARBA00022722"/>
    </source>
</evidence>
<evidence type="ECO:0000256" key="6">
    <source>
        <dbReference type="ARBA" id="ARBA00022801"/>
    </source>
</evidence>
<dbReference type="Proteomes" id="UP001374579">
    <property type="component" value="Unassembled WGS sequence"/>
</dbReference>
<dbReference type="InterPro" id="IPR041577">
    <property type="entry name" value="RT_RNaseH_2"/>
</dbReference>
<dbReference type="CDD" id="cd09274">
    <property type="entry name" value="RNase_HI_RT_Ty3"/>
    <property type="match status" value="1"/>
</dbReference>
<keyword evidence="5" id="KW-0255">Endonuclease</keyword>
<organism evidence="10 11">
    <name type="scientific">Littorina saxatilis</name>
    <dbReference type="NCBI Taxonomy" id="31220"/>
    <lineage>
        <taxon>Eukaryota</taxon>
        <taxon>Metazoa</taxon>
        <taxon>Spiralia</taxon>
        <taxon>Lophotrochozoa</taxon>
        <taxon>Mollusca</taxon>
        <taxon>Gastropoda</taxon>
        <taxon>Caenogastropoda</taxon>
        <taxon>Littorinimorpha</taxon>
        <taxon>Littorinoidea</taxon>
        <taxon>Littorinidae</taxon>
        <taxon>Littorina</taxon>
    </lineage>
</organism>
<evidence type="ECO:0000256" key="3">
    <source>
        <dbReference type="ARBA" id="ARBA00022695"/>
    </source>
</evidence>
<evidence type="ECO:0000256" key="7">
    <source>
        <dbReference type="ARBA" id="ARBA00022918"/>
    </source>
</evidence>
<dbReference type="PANTHER" id="PTHR37984">
    <property type="entry name" value="PROTEIN CBG26694"/>
    <property type="match status" value="1"/>
</dbReference>
<evidence type="ECO:0000313" key="10">
    <source>
        <dbReference type="EMBL" id="KAK7109519.1"/>
    </source>
</evidence>
<dbReference type="Pfam" id="PF00078">
    <property type="entry name" value="RVT_1"/>
    <property type="match status" value="1"/>
</dbReference>
<dbReference type="Gene3D" id="3.10.20.370">
    <property type="match status" value="1"/>
</dbReference>
<evidence type="ECO:0000259" key="9">
    <source>
        <dbReference type="PROSITE" id="PS50878"/>
    </source>
</evidence>
<evidence type="ECO:0000256" key="2">
    <source>
        <dbReference type="ARBA" id="ARBA00022679"/>
    </source>
</evidence>
<gene>
    <name evidence="10" type="ORF">V1264_013548</name>
</gene>
<dbReference type="CDD" id="cd01647">
    <property type="entry name" value="RT_LTR"/>
    <property type="match status" value="1"/>
</dbReference>
<evidence type="ECO:0000313" key="11">
    <source>
        <dbReference type="Proteomes" id="UP001374579"/>
    </source>
</evidence>
<dbReference type="EMBL" id="JBAMIC010000003">
    <property type="protein sequence ID" value="KAK7109519.1"/>
    <property type="molecule type" value="Genomic_DNA"/>
</dbReference>
<dbReference type="InterPro" id="IPR043502">
    <property type="entry name" value="DNA/RNA_pol_sf"/>
</dbReference>
<dbReference type="FunFam" id="3.30.70.270:FF:000020">
    <property type="entry name" value="Transposon Tf2-6 polyprotein-like Protein"/>
    <property type="match status" value="1"/>
</dbReference>
<keyword evidence="3" id="KW-0548">Nucleotidyltransferase</keyword>
<keyword evidence="11" id="KW-1185">Reference proteome</keyword>
<dbReference type="InterPro" id="IPR050951">
    <property type="entry name" value="Retrovirus_Pol_polyprotein"/>
</dbReference>
<dbReference type="Gene3D" id="3.30.70.270">
    <property type="match status" value="2"/>
</dbReference>
<dbReference type="GO" id="GO:0003964">
    <property type="term" value="F:RNA-directed DNA polymerase activity"/>
    <property type="evidence" value="ECO:0007669"/>
    <property type="project" value="UniProtKB-KW"/>
</dbReference>
<keyword evidence="1" id="KW-0645">Protease</keyword>
<dbReference type="PANTHER" id="PTHR37984:SF5">
    <property type="entry name" value="PROTEIN NYNRIN-LIKE"/>
    <property type="match status" value="1"/>
</dbReference>
<dbReference type="InterPro" id="IPR000477">
    <property type="entry name" value="RT_dom"/>
</dbReference>
<dbReference type="InterPro" id="IPR043128">
    <property type="entry name" value="Rev_trsase/Diguanyl_cyclase"/>
</dbReference>
<keyword evidence="7" id="KW-0695">RNA-directed DNA polymerase</keyword>
<dbReference type="Pfam" id="PF17919">
    <property type="entry name" value="RT_RNaseH_2"/>
    <property type="match status" value="1"/>
</dbReference>
<dbReference type="SUPFAM" id="SSF56672">
    <property type="entry name" value="DNA/RNA polymerases"/>
    <property type="match status" value="1"/>
</dbReference>
<dbReference type="AlphaFoldDB" id="A0AAN9GIU0"/>
<keyword evidence="4" id="KW-0540">Nuclease</keyword>
<name>A0AAN9GIU0_9CAEN</name>
<dbReference type="FunFam" id="3.10.20.370:FF:000001">
    <property type="entry name" value="Retrovirus-related Pol polyprotein from transposon 17.6-like protein"/>
    <property type="match status" value="1"/>
</dbReference>
<evidence type="ECO:0000256" key="5">
    <source>
        <dbReference type="ARBA" id="ARBA00022759"/>
    </source>
</evidence>
<reference evidence="10 11" key="1">
    <citation type="submission" date="2024-02" db="EMBL/GenBank/DDBJ databases">
        <title>Chromosome-scale genome assembly of the rough periwinkle Littorina saxatilis.</title>
        <authorList>
            <person name="De Jode A."/>
            <person name="Faria R."/>
            <person name="Formenti G."/>
            <person name="Sims Y."/>
            <person name="Smith T.P."/>
            <person name="Tracey A."/>
            <person name="Wood J.M.D."/>
            <person name="Zagrodzka Z.B."/>
            <person name="Johannesson K."/>
            <person name="Butlin R.K."/>
            <person name="Leder E.H."/>
        </authorList>
    </citation>
    <scope>NUCLEOTIDE SEQUENCE [LARGE SCALE GENOMIC DNA]</scope>
    <source>
        <strain evidence="10">Snail1</strain>
        <tissue evidence="10">Muscle</tissue>
    </source>
</reference>
<dbReference type="GO" id="GO:0008233">
    <property type="term" value="F:peptidase activity"/>
    <property type="evidence" value="ECO:0007669"/>
    <property type="project" value="UniProtKB-KW"/>
</dbReference>
<accession>A0AAN9GIU0</accession>
<comment type="caution">
    <text evidence="10">The sequence shown here is derived from an EMBL/GenBank/DDBJ whole genome shotgun (WGS) entry which is preliminary data.</text>
</comment>
<keyword evidence="2" id="KW-0808">Transferase</keyword>
<dbReference type="GO" id="GO:0004519">
    <property type="term" value="F:endonuclease activity"/>
    <property type="evidence" value="ECO:0007669"/>
    <property type="project" value="UniProtKB-KW"/>
</dbReference>
<sequence length="490" mass="55163">MRMEDDQPVASTFRRIPPSQYQEVKEHIQMLLDQNIIQKSSSPFASPVVVVRKKDGSIRLCVDYRRLNAKTKKDAYPLPRIDDSLDALGGAKMLSTLDLASGYHQVAMREQDREKTAFITPFGLYEYLRMPMGLATAPATFQRLMQSTMNDLVFQILLIYLDDLLVYSRDFDEHLQRLQAVFDRLKEVGLKLNPRKCFLARKSVEYLGYTVSGEGIANSKSKILAVNDWQTPQTLRDHRGFLGFASYYRRFVKDFAKLALPLHHLVSPIYQQDKERKRKSKHQHVGSAWTSDCQLAFNALKSALTTAPVLGYADYTLPFILETDASMEGLGAVLSQEHDGGRRVIAYASRSLRPNEKQMQNYSSMKLKLLAMKWAMCEKFRCYLMGASTTVFTDNNPLGHAKLGAVEQRWAAELACFDFSVKYRSGKENANADALSRFPVEKPEGPGDELTAVSCSAQATHPRPNTPIVVAVHHVTLDAKPSPPDASEPS</sequence>
<feature type="domain" description="Reverse transcriptase" evidence="9">
    <location>
        <begin position="32"/>
        <end position="211"/>
    </location>
</feature>
<dbReference type="Gene3D" id="3.10.10.10">
    <property type="entry name" value="HIV Type 1 Reverse Transcriptase, subunit A, domain 1"/>
    <property type="match status" value="1"/>
</dbReference>
<evidence type="ECO:0000256" key="1">
    <source>
        <dbReference type="ARBA" id="ARBA00022670"/>
    </source>
</evidence>